<organism evidence="1 2">
    <name type="scientific">Catharanthus roseus</name>
    <name type="common">Madagascar periwinkle</name>
    <name type="synonym">Vinca rosea</name>
    <dbReference type="NCBI Taxonomy" id="4058"/>
    <lineage>
        <taxon>Eukaryota</taxon>
        <taxon>Viridiplantae</taxon>
        <taxon>Streptophyta</taxon>
        <taxon>Embryophyta</taxon>
        <taxon>Tracheophyta</taxon>
        <taxon>Spermatophyta</taxon>
        <taxon>Magnoliopsida</taxon>
        <taxon>eudicotyledons</taxon>
        <taxon>Gunneridae</taxon>
        <taxon>Pentapetalae</taxon>
        <taxon>asterids</taxon>
        <taxon>lamiids</taxon>
        <taxon>Gentianales</taxon>
        <taxon>Apocynaceae</taxon>
        <taxon>Rauvolfioideae</taxon>
        <taxon>Vinceae</taxon>
        <taxon>Catharanthinae</taxon>
        <taxon>Catharanthus</taxon>
    </lineage>
</organism>
<proteinExistence type="predicted"/>
<accession>A0ACC0A4R8</accession>
<protein>
    <submittedName>
        <fullName evidence="1">Uncharacterized protein</fullName>
    </submittedName>
</protein>
<evidence type="ECO:0000313" key="2">
    <source>
        <dbReference type="Proteomes" id="UP001060085"/>
    </source>
</evidence>
<reference evidence="2" key="1">
    <citation type="journal article" date="2023" name="Nat. Plants">
        <title>Single-cell RNA sequencing provides a high-resolution roadmap for understanding the multicellular compartmentation of specialized metabolism.</title>
        <authorList>
            <person name="Sun S."/>
            <person name="Shen X."/>
            <person name="Li Y."/>
            <person name="Li Y."/>
            <person name="Wang S."/>
            <person name="Li R."/>
            <person name="Zhang H."/>
            <person name="Shen G."/>
            <person name="Guo B."/>
            <person name="Wei J."/>
            <person name="Xu J."/>
            <person name="St-Pierre B."/>
            <person name="Chen S."/>
            <person name="Sun C."/>
        </authorList>
    </citation>
    <scope>NUCLEOTIDE SEQUENCE [LARGE SCALE GENOMIC DNA]</scope>
</reference>
<comment type="caution">
    <text evidence="1">The sequence shown here is derived from an EMBL/GenBank/DDBJ whole genome shotgun (WGS) entry which is preliminary data.</text>
</comment>
<name>A0ACC0A4R8_CATRO</name>
<gene>
    <name evidence="1" type="ORF">M9H77_24695</name>
</gene>
<dbReference type="Proteomes" id="UP001060085">
    <property type="component" value="Linkage Group LG06"/>
</dbReference>
<evidence type="ECO:0000313" key="1">
    <source>
        <dbReference type="EMBL" id="KAI5655902.1"/>
    </source>
</evidence>
<keyword evidence="2" id="KW-1185">Reference proteome</keyword>
<dbReference type="EMBL" id="CM044706">
    <property type="protein sequence ID" value="KAI5655902.1"/>
    <property type="molecule type" value="Genomic_DNA"/>
</dbReference>
<sequence>MDSLVLSARVKEAEAANTDASEFQQHEMILAETETLQKREIQLEQENACLRAKIAENDRLQQLSIVPPGQEHEYNAMQAYLARNLLQLNMMEGVPVFSVPDKKSLHLGYVISCIEFVFENFLELRGDIGLKLIYLDIYDNTSQDFLFQVGSTGLIPLPNEHLGTLLQGLSREETWLYMTIMEFDLLKTLKKLDMSYIASESIMEGSNIEFACSTDSPDGQNKFSPPSQNQQILVSFV</sequence>